<feature type="transmembrane region" description="Helical" evidence="1">
    <location>
        <begin position="143"/>
        <end position="164"/>
    </location>
</feature>
<dbReference type="Pfam" id="PF00892">
    <property type="entry name" value="EamA"/>
    <property type="match status" value="2"/>
</dbReference>
<feature type="transmembrane region" description="Helical" evidence="1">
    <location>
        <begin position="271"/>
        <end position="288"/>
    </location>
</feature>
<dbReference type="Proteomes" id="UP001302349">
    <property type="component" value="Chromosome"/>
</dbReference>
<keyword evidence="1" id="KW-1133">Transmembrane helix</keyword>
<name>A0ABZ0IGX6_9BACT</name>
<dbReference type="RefSeq" id="WP_317487072.1">
    <property type="nucleotide sequence ID" value="NZ_CP136051.1"/>
</dbReference>
<feature type="transmembrane region" description="Helical" evidence="1">
    <location>
        <begin position="210"/>
        <end position="228"/>
    </location>
</feature>
<dbReference type="PANTHER" id="PTHR22911">
    <property type="entry name" value="ACYL-MALONYL CONDENSING ENZYME-RELATED"/>
    <property type="match status" value="1"/>
</dbReference>
<keyword evidence="1" id="KW-0472">Membrane</keyword>
<organism evidence="3 4">
    <name type="scientific">Imperialibacter roseus</name>
    <dbReference type="NCBI Taxonomy" id="1324217"/>
    <lineage>
        <taxon>Bacteria</taxon>
        <taxon>Pseudomonadati</taxon>
        <taxon>Bacteroidota</taxon>
        <taxon>Cytophagia</taxon>
        <taxon>Cytophagales</taxon>
        <taxon>Flammeovirgaceae</taxon>
        <taxon>Imperialibacter</taxon>
    </lineage>
</organism>
<protein>
    <submittedName>
        <fullName evidence="3">EamA family transporter</fullName>
    </submittedName>
</protein>
<keyword evidence="1" id="KW-0812">Transmembrane</keyword>
<evidence type="ECO:0000256" key="1">
    <source>
        <dbReference type="SAM" id="Phobius"/>
    </source>
</evidence>
<feature type="domain" description="EamA" evidence="2">
    <location>
        <begin position="145"/>
        <end position="284"/>
    </location>
</feature>
<feature type="transmembrane region" description="Helical" evidence="1">
    <location>
        <begin position="66"/>
        <end position="83"/>
    </location>
</feature>
<sequence>MTSQYTKDYLQLHFIVFLWGFTAILGMLVSMPSVELVFYRTFISAIALGVMLLVGKKSFAIGTLDIVKTLATGVIIGVHWILFFAAARLSNISVCLAGIATISLWTSLLEPLMTKKRVKGFEVVLGLMAIVGIVIIFNVEFKYAWGLFVAIVSAFLAAVFTVINSQFTQRHYHFTVTFYEMIGATVSIALFFPIYGAFFSDGVQLGLQGYDLLWLIILALACTVYAYSESVKLMKRIPAFAVNLAVNLEPIYGIILALLIFGEQEKMKPGFYLGTLVILSSVLVYPWINRYYERKALETDVLR</sequence>
<dbReference type="InterPro" id="IPR037185">
    <property type="entry name" value="EmrE-like"/>
</dbReference>
<reference evidence="3 4" key="1">
    <citation type="journal article" date="2023" name="Microbiol. Resour. Announc.">
        <title>Complete Genome Sequence of Imperialibacter roseus strain P4T.</title>
        <authorList>
            <person name="Tizabi D.R."/>
            <person name="Bachvaroff T."/>
            <person name="Hill R.T."/>
        </authorList>
    </citation>
    <scope>NUCLEOTIDE SEQUENCE [LARGE SCALE GENOMIC DNA]</scope>
    <source>
        <strain evidence="3 4">P4T</strain>
    </source>
</reference>
<feature type="domain" description="EamA" evidence="2">
    <location>
        <begin position="15"/>
        <end position="137"/>
    </location>
</feature>
<dbReference type="InterPro" id="IPR000620">
    <property type="entry name" value="EamA_dom"/>
</dbReference>
<accession>A0ABZ0IGX6</accession>
<evidence type="ECO:0000313" key="3">
    <source>
        <dbReference type="EMBL" id="WOK04258.1"/>
    </source>
</evidence>
<keyword evidence="4" id="KW-1185">Reference proteome</keyword>
<evidence type="ECO:0000313" key="4">
    <source>
        <dbReference type="Proteomes" id="UP001302349"/>
    </source>
</evidence>
<gene>
    <name evidence="3" type="ORF">RT717_14350</name>
</gene>
<feature type="transmembrane region" description="Helical" evidence="1">
    <location>
        <begin position="176"/>
        <end position="198"/>
    </location>
</feature>
<dbReference type="PANTHER" id="PTHR22911:SF79">
    <property type="entry name" value="MOBA-LIKE NTP TRANSFERASE DOMAIN-CONTAINING PROTEIN"/>
    <property type="match status" value="1"/>
</dbReference>
<proteinExistence type="predicted"/>
<feature type="transmembrane region" description="Helical" evidence="1">
    <location>
        <begin position="89"/>
        <end position="108"/>
    </location>
</feature>
<dbReference type="EMBL" id="CP136051">
    <property type="protein sequence ID" value="WOK04258.1"/>
    <property type="molecule type" value="Genomic_DNA"/>
</dbReference>
<dbReference type="SUPFAM" id="SSF103481">
    <property type="entry name" value="Multidrug resistance efflux transporter EmrE"/>
    <property type="match status" value="1"/>
</dbReference>
<feature type="transmembrane region" description="Helical" evidence="1">
    <location>
        <begin position="240"/>
        <end position="259"/>
    </location>
</feature>
<feature type="transmembrane region" description="Helical" evidence="1">
    <location>
        <begin position="120"/>
        <end position="137"/>
    </location>
</feature>
<feature type="transmembrane region" description="Helical" evidence="1">
    <location>
        <begin position="37"/>
        <end position="54"/>
    </location>
</feature>
<evidence type="ECO:0000259" key="2">
    <source>
        <dbReference type="Pfam" id="PF00892"/>
    </source>
</evidence>
<feature type="transmembrane region" description="Helical" evidence="1">
    <location>
        <begin position="12"/>
        <end position="31"/>
    </location>
</feature>